<name>A0A2S4HHG8_9GAMM</name>
<sequence length="226" mass="24932">MNAVALSDGSAIEREHSDLLIRRTVFGSAADCLVDIYQTDVNLAVWQRELSNSVKKNCLSLLADRYFTGCRLVLTADKVDSLDDAMPELLRYPDLRRDIQLLADMFLTLFGLERIGLRLTPLKGSMCPKFHVDRVPCRLITTYVGRGTEWLPHHEVDRSKLGAGSNGMSDSVSGIISGEDCIQTLASGEVALLKGEMWEGNEGAGLVHRSPLVVPEDRLLLTFDVA</sequence>
<evidence type="ECO:0000313" key="1">
    <source>
        <dbReference type="EMBL" id="POP53360.1"/>
    </source>
</evidence>
<dbReference type="InterPro" id="IPR014955">
    <property type="entry name" value="DUF1826"/>
</dbReference>
<dbReference type="Pfam" id="PF08856">
    <property type="entry name" value="DUF1826"/>
    <property type="match status" value="1"/>
</dbReference>
<gene>
    <name evidence="1" type="ORF">C0068_06880</name>
</gene>
<organism evidence="1 2">
    <name type="scientific">Zhongshania marina</name>
    <dbReference type="NCBI Taxonomy" id="2304603"/>
    <lineage>
        <taxon>Bacteria</taxon>
        <taxon>Pseudomonadati</taxon>
        <taxon>Pseudomonadota</taxon>
        <taxon>Gammaproteobacteria</taxon>
        <taxon>Cellvibrionales</taxon>
        <taxon>Spongiibacteraceae</taxon>
        <taxon>Zhongshania</taxon>
    </lineage>
</organism>
<comment type="caution">
    <text evidence="1">The sequence shown here is derived from an EMBL/GenBank/DDBJ whole genome shotgun (WGS) entry which is preliminary data.</text>
</comment>
<evidence type="ECO:0000313" key="2">
    <source>
        <dbReference type="Proteomes" id="UP000237222"/>
    </source>
</evidence>
<reference evidence="1" key="1">
    <citation type="submission" date="2018-01" db="EMBL/GenBank/DDBJ databases">
        <authorList>
            <person name="Yu X.-D."/>
        </authorList>
    </citation>
    <scope>NUCLEOTIDE SEQUENCE</scope>
    <source>
        <strain evidence="1">ZX-21</strain>
    </source>
</reference>
<dbReference type="OrthoDB" id="5342505at2"/>
<dbReference type="RefSeq" id="WP_103683756.1">
    <property type="nucleotide sequence ID" value="NZ_PQGG01000016.1"/>
</dbReference>
<dbReference type="AlphaFoldDB" id="A0A2S4HHG8"/>
<dbReference type="Proteomes" id="UP000237222">
    <property type="component" value="Unassembled WGS sequence"/>
</dbReference>
<proteinExistence type="predicted"/>
<accession>A0A2S4HHG8</accession>
<protein>
    <submittedName>
        <fullName evidence="1">DUF1826 domain-containing protein</fullName>
    </submittedName>
</protein>
<dbReference type="EMBL" id="PQGG01000016">
    <property type="protein sequence ID" value="POP53360.1"/>
    <property type="molecule type" value="Genomic_DNA"/>
</dbReference>